<sequence>MDNYANGSESFDDYFQDSYGWFALFVVFLALSGVMIATSFLCVFCPNLCRSCKKDLKRVDYQKADKVRPFVIFLFCSLCSMAVAGYGFYVLFTLQGNYQESTCSAGRFLDSLSNNEGRSIEQWNGFQNETAEKFKNLDFVIRDLNNNKSISLNSTAHSWIITQTQYFNDLLNNVSINFTNLRVANFNNSQSLLTFFRQGYFGPVTQNKTRLWNISQEHNLTCGNRLIELQYIYSDMLEMQNEDFANLLWESEGELKLIANQTKNFNTSADSTIESTQGPATTAFIILLVAFILMCAGFIFSIISLACVIVTQERKFKTLSNISWFTSSVSLILIFTAGLGLSFGGPVLSDFCRIQEKQSYEAQAQKYPNFTPPELSKHLHQCIYSDKKSLVYSLGVTKQLEVLNRLIYRLNTFIQIPSYTQKDFGEIFAVYGDLDPLQLKPGSYVNFTFDADQVNFTQPFELIQMINQASNNNEKNALNPTCDNAQDNYTEFTCPTGVYKYNSKDPTFGLGQPTCISMASNTFDQVVARYQNSVSSCQLLRQRYSNYRQFYEKVGSTNGVIRAVRDAMADLKYNQGDLTNKVVQLRNSLIKYNKTLTEGVAGISFNKIQQQLNCSMISEPYLHFKATTCEAVLPGIVELMGISMLIGFFNLFNSIFGVCFVIRNKVDVPVYKDNNKGLQQDQTNSRRKSRSSTSRTSSQSSPERSSSKAKAKKKQPVKSDQSSPLLEAHSPPPSSSINEA</sequence>
<reference evidence="3" key="1">
    <citation type="submission" date="2019-06" db="EMBL/GenBank/DDBJ databases">
        <authorList>
            <person name="Zheng W."/>
        </authorList>
    </citation>
    <scope>NUCLEOTIDE SEQUENCE</scope>
    <source>
        <strain evidence="3">QDHG01</strain>
    </source>
</reference>
<evidence type="ECO:0008006" key="5">
    <source>
        <dbReference type="Google" id="ProtNLM"/>
    </source>
</evidence>
<keyword evidence="2" id="KW-0472">Membrane</keyword>
<proteinExistence type="predicted"/>
<keyword evidence="2" id="KW-1133">Transmembrane helix</keyword>
<feature type="transmembrane region" description="Helical" evidence="2">
    <location>
        <begin position="20"/>
        <end position="49"/>
    </location>
</feature>
<keyword evidence="4" id="KW-1185">Reference proteome</keyword>
<evidence type="ECO:0000256" key="2">
    <source>
        <dbReference type="SAM" id="Phobius"/>
    </source>
</evidence>
<feature type="compositionally biased region" description="Basic residues" evidence="1">
    <location>
        <begin position="707"/>
        <end position="716"/>
    </location>
</feature>
<name>A0A8J8T9H4_HALGN</name>
<feature type="transmembrane region" description="Helical" evidence="2">
    <location>
        <begin position="639"/>
        <end position="662"/>
    </location>
</feature>
<evidence type="ECO:0000256" key="1">
    <source>
        <dbReference type="SAM" id="MobiDB-lite"/>
    </source>
</evidence>
<comment type="caution">
    <text evidence="3">The sequence shown here is derived from an EMBL/GenBank/DDBJ whole genome shotgun (WGS) entry which is preliminary data.</text>
</comment>
<keyword evidence="2" id="KW-0812">Transmembrane</keyword>
<feature type="compositionally biased region" description="Low complexity" evidence="1">
    <location>
        <begin position="691"/>
        <end position="704"/>
    </location>
</feature>
<feature type="transmembrane region" description="Helical" evidence="2">
    <location>
        <begin position="70"/>
        <end position="92"/>
    </location>
</feature>
<evidence type="ECO:0000313" key="3">
    <source>
        <dbReference type="EMBL" id="TNV86615.1"/>
    </source>
</evidence>
<protein>
    <recommendedName>
        <fullName evidence="5">Transmembrane protein</fullName>
    </recommendedName>
</protein>
<evidence type="ECO:0000313" key="4">
    <source>
        <dbReference type="Proteomes" id="UP000785679"/>
    </source>
</evidence>
<organism evidence="3 4">
    <name type="scientific">Halteria grandinella</name>
    <dbReference type="NCBI Taxonomy" id="5974"/>
    <lineage>
        <taxon>Eukaryota</taxon>
        <taxon>Sar</taxon>
        <taxon>Alveolata</taxon>
        <taxon>Ciliophora</taxon>
        <taxon>Intramacronucleata</taxon>
        <taxon>Spirotrichea</taxon>
        <taxon>Stichotrichia</taxon>
        <taxon>Sporadotrichida</taxon>
        <taxon>Halteriidae</taxon>
        <taxon>Halteria</taxon>
    </lineage>
</organism>
<accession>A0A8J8T9H4</accession>
<dbReference type="EMBL" id="RRYP01000951">
    <property type="protein sequence ID" value="TNV86615.1"/>
    <property type="molecule type" value="Genomic_DNA"/>
</dbReference>
<feature type="transmembrane region" description="Helical" evidence="2">
    <location>
        <begin position="283"/>
        <end position="310"/>
    </location>
</feature>
<dbReference type="AlphaFoldDB" id="A0A8J8T9H4"/>
<gene>
    <name evidence="3" type="ORF">FGO68_gene14750</name>
</gene>
<dbReference type="Proteomes" id="UP000785679">
    <property type="component" value="Unassembled WGS sequence"/>
</dbReference>
<feature type="region of interest" description="Disordered" evidence="1">
    <location>
        <begin position="674"/>
        <end position="740"/>
    </location>
</feature>
<feature type="transmembrane region" description="Helical" evidence="2">
    <location>
        <begin position="322"/>
        <end position="343"/>
    </location>
</feature>